<dbReference type="STRING" id="1295533.A0A1E3HW05"/>
<evidence type="ECO:0000313" key="8">
    <source>
        <dbReference type="Proteomes" id="UP000094065"/>
    </source>
</evidence>
<evidence type="ECO:0000256" key="4">
    <source>
        <dbReference type="ARBA" id="ARBA00022803"/>
    </source>
</evidence>
<dbReference type="Proteomes" id="UP000094065">
    <property type="component" value="Unassembled WGS sequence"/>
</dbReference>
<dbReference type="GO" id="GO:0005739">
    <property type="term" value="C:mitochondrion"/>
    <property type="evidence" value="ECO:0007669"/>
    <property type="project" value="TreeGrafter"/>
</dbReference>
<protein>
    <recommendedName>
        <fullName evidence="6">RNA-polymerase II-associated protein 3-like C-terminal domain-containing protein</fullName>
    </recommendedName>
</protein>
<name>A0A1E3HW05_9TREE</name>
<comment type="subcellular location">
    <subcellularLocation>
        <location evidence="1">Cytoplasm</location>
    </subcellularLocation>
</comment>
<proteinExistence type="predicted"/>
<dbReference type="RefSeq" id="XP_018995069.1">
    <property type="nucleotide sequence ID" value="XM_019136400.1"/>
</dbReference>
<dbReference type="GeneID" id="30154043"/>
<organism evidence="7 8">
    <name type="scientific">Cryptococcus amylolentus CBS 6039</name>
    <dbReference type="NCBI Taxonomy" id="1295533"/>
    <lineage>
        <taxon>Eukaryota</taxon>
        <taxon>Fungi</taxon>
        <taxon>Dikarya</taxon>
        <taxon>Basidiomycota</taxon>
        <taxon>Agaricomycotina</taxon>
        <taxon>Tremellomycetes</taxon>
        <taxon>Tremellales</taxon>
        <taxon>Cryptococcaceae</taxon>
        <taxon>Cryptococcus</taxon>
    </lineage>
</organism>
<sequence length="392" mass="42782">MSIKVDIPKSEQSRADGNTSFKKGKWAEAIGHYTNAVIYNPQDPVAYCNRAQAYLKLDKFQDAERDCTNALDLPKGKGNIKALYRRGLARKGLQRNAEAIEDIEAILKLDRKNEAVKTELEELRVLKRKQDEELKKPPRRPLTPPSLPKPTPSSQPIADLTSQTQKLDIAPKPAPARESLEPTGSKKENSFAAIRKNRDGKKMSFASSSNGSGPGTNGTVQEKEGGDRDKKEEAIQSALHDIFPPSKPNSSPAAQQGAPKGPLVQPAETEIVPALPKNIDTTSTSPGAGLVLLRHFTPSPTFNYSLISLYPPPNIPVILGSLLEPDTLGQVLLALEEGVRSKNGEDKERVKMVLEGLKTTKRWGMNVAMLSRREKEAGEGAWRGCGGEGKWA</sequence>
<comment type="caution">
    <text evidence="7">The sequence shown here is derived from an EMBL/GenBank/DDBJ whole genome shotgun (WGS) entry which is preliminary data.</text>
</comment>
<evidence type="ECO:0000259" key="6">
    <source>
        <dbReference type="Pfam" id="PF13877"/>
    </source>
</evidence>
<evidence type="ECO:0000256" key="5">
    <source>
        <dbReference type="SAM" id="MobiDB-lite"/>
    </source>
</evidence>
<evidence type="ECO:0000313" key="7">
    <source>
        <dbReference type="EMBL" id="ODN80503.1"/>
    </source>
</evidence>
<dbReference type="EMBL" id="AWGJ01000004">
    <property type="protein sequence ID" value="ODN80503.1"/>
    <property type="molecule type" value="Genomic_DNA"/>
</dbReference>
<evidence type="ECO:0000256" key="3">
    <source>
        <dbReference type="ARBA" id="ARBA00022737"/>
    </source>
</evidence>
<accession>A0A1E3HW05</accession>
<dbReference type="SMART" id="SM00028">
    <property type="entry name" value="TPR"/>
    <property type="match status" value="3"/>
</dbReference>
<dbReference type="InterPro" id="IPR025986">
    <property type="entry name" value="RPAP3-like_C"/>
</dbReference>
<dbReference type="Gene3D" id="1.25.40.10">
    <property type="entry name" value="Tetratricopeptide repeat domain"/>
    <property type="match status" value="1"/>
</dbReference>
<evidence type="ECO:0000256" key="1">
    <source>
        <dbReference type="ARBA" id="ARBA00004496"/>
    </source>
</evidence>
<feature type="compositionally biased region" description="Pro residues" evidence="5">
    <location>
        <begin position="140"/>
        <end position="153"/>
    </location>
</feature>
<dbReference type="InterPro" id="IPR011990">
    <property type="entry name" value="TPR-like_helical_dom_sf"/>
</dbReference>
<dbReference type="Pfam" id="PF13414">
    <property type="entry name" value="TPR_11"/>
    <property type="match status" value="1"/>
</dbReference>
<feature type="compositionally biased region" description="Basic and acidic residues" evidence="5">
    <location>
        <begin position="178"/>
        <end position="189"/>
    </location>
</feature>
<feature type="region of interest" description="Disordered" evidence="5">
    <location>
        <begin position="130"/>
        <end position="263"/>
    </location>
</feature>
<gene>
    <name evidence="7" type="ORF">L202_02734</name>
</gene>
<dbReference type="Pfam" id="PF13181">
    <property type="entry name" value="TPR_8"/>
    <property type="match status" value="1"/>
</dbReference>
<dbReference type="GO" id="GO:0031072">
    <property type="term" value="F:heat shock protein binding"/>
    <property type="evidence" value="ECO:0007669"/>
    <property type="project" value="TreeGrafter"/>
</dbReference>
<keyword evidence="8" id="KW-1185">Reference proteome</keyword>
<dbReference type="PANTHER" id="PTHR45984:SF1">
    <property type="entry name" value="SPAG1 AXONEMAL DYNEIN ASSEMBLY FACTOR"/>
    <property type="match status" value="1"/>
</dbReference>
<dbReference type="SUPFAM" id="SSF48452">
    <property type="entry name" value="TPR-like"/>
    <property type="match status" value="1"/>
</dbReference>
<dbReference type="OrthoDB" id="629492at2759"/>
<dbReference type="AlphaFoldDB" id="A0A1E3HW05"/>
<feature type="domain" description="RNA-polymerase II-associated protein 3-like C-terminal" evidence="6">
    <location>
        <begin position="298"/>
        <end position="375"/>
    </location>
</feature>
<dbReference type="InterPro" id="IPR051982">
    <property type="entry name" value="CiliaryAsmbly_MitoImport"/>
</dbReference>
<feature type="compositionally biased region" description="Basic and acidic residues" evidence="5">
    <location>
        <begin position="221"/>
        <end position="234"/>
    </location>
</feature>
<dbReference type="GO" id="GO:0005829">
    <property type="term" value="C:cytosol"/>
    <property type="evidence" value="ECO:0007669"/>
    <property type="project" value="TreeGrafter"/>
</dbReference>
<dbReference type="GO" id="GO:0006626">
    <property type="term" value="P:protein targeting to mitochondrion"/>
    <property type="evidence" value="ECO:0007669"/>
    <property type="project" value="TreeGrafter"/>
</dbReference>
<keyword evidence="2" id="KW-0963">Cytoplasm</keyword>
<dbReference type="InterPro" id="IPR019734">
    <property type="entry name" value="TPR_rpt"/>
</dbReference>
<reference evidence="7 8" key="1">
    <citation type="submission" date="2016-06" db="EMBL/GenBank/DDBJ databases">
        <title>Evolution of pathogenesis and genome organization in the Tremellales.</title>
        <authorList>
            <person name="Cuomo C."/>
            <person name="Litvintseva A."/>
            <person name="Heitman J."/>
            <person name="Chen Y."/>
            <person name="Sun S."/>
            <person name="Springer D."/>
            <person name="Dromer F."/>
            <person name="Young S."/>
            <person name="Zeng Q."/>
            <person name="Chapman S."/>
            <person name="Gujja S."/>
            <person name="Saif S."/>
            <person name="Birren B."/>
        </authorList>
    </citation>
    <scope>NUCLEOTIDE SEQUENCE [LARGE SCALE GENOMIC DNA]</scope>
    <source>
        <strain evidence="7 8">CBS 6039</strain>
    </source>
</reference>
<keyword evidence="3" id="KW-0677">Repeat</keyword>
<keyword evidence="4" id="KW-0802">TPR repeat</keyword>
<evidence type="ECO:0000256" key="2">
    <source>
        <dbReference type="ARBA" id="ARBA00022490"/>
    </source>
</evidence>
<dbReference type="Pfam" id="PF13877">
    <property type="entry name" value="RPAP3_C"/>
    <property type="match status" value="1"/>
</dbReference>
<dbReference type="PANTHER" id="PTHR45984">
    <property type="entry name" value="RNA (RNA) POLYMERASE II ASSOCIATED PROTEIN HOMOLOG"/>
    <property type="match status" value="1"/>
</dbReference>